<dbReference type="AlphaFoldDB" id="A0A563DT45"/>
<organism evidence="2 3">
    <name type="scientific">Leekyejoonella antrihumi</name>
    <dbReference type="NCBI Taxonomy" id="1660198"/>
    <lineage>
        <taxon>Bacteria</taxon>
        <taxon>Bacillati</taxon>
        <taxon>Actinomycetota</taxon>
        <taxon>Actinomycetes</taxon>
        <taxon>Micrococcales</taxon>
        <taxon>Dermacoccaceae</taxon>
        <taxon>Leekyejoonella</taxon>
    </lineage>
</organism>
<keyword evidence="1" id="KW-0472">Membrane</keyword>
<evidence type="ECO:0000313" key="3">
    <source>
        <dbReference type="Proteomes" id="UP000320244"/>
    </source>
</evidence>
<reference evidence="2 3" key="1">
    <citation type="submission" date="2019-05" db="EMBL/GenBank/DDBJ databases">
        <authorList>
            <person name="Lee S.D."/>
        </authorList>
    </citation>
    <scope>NUCLEOTIDE SEQUENCE [LARGE SCALE GENOMIC DNA]</scope>
    <source>
        <strain evidence="2 3">C5-26</strain>
    </source>
</reference>
<protein>
    <submittedName>
        <fullName evidence="2">Uncharacterized protein</fullName>
    </submittedName>
</protein>
<dbReference type="OrthoDB" id="5149974at2"/>
<keyword evidence="1" id="KW-1133">Transmembrane helix</keyword>
<dbReference type="RefSeq" id="WP_146320302.1">
    <property type="nucleotide sequence ID" value="NZ_VCQV01000042.1"/>
</dbReference>
<evidence type="ECO:0000313" key="2">
    <source>
        <dbReference type="EMBL" id="TWP33420.1"/>
    </source>
</evidence>
<gene>
    <name evidence="2" type="ORF">FGL98_21310</name>
</gene>
<proteinExistence type="predicted"/>
<feature type="transmembrane region" description="Helical" evidence="1">
    <location>
        <begin position="6"/>
        <end position="35"/>
    </location>
</feature>
<keyword evidence="1" id="KW-0812">Transmembrane</keyword>
<sequence>MNMINGVFIGTMVITAIALVALVATVGTWTVQFFARNRVQRVRHHEPLVGYYRGLASHSFAH</sequence>
<reference evidence="2 3" key="2">
    <citation type="submission" date="2019-08" db="EMBL/GenBank/DDBJ databases">
        <title>Jejuicoccus antrihumi gen. nov., sp. nov., a new member of the family Dermacoccaceae isolated from a cave.</title>
        <authorList>
            <person name="Schumann P."/>
            <person name="Kim I.S."/>
        </authorList>
    </citation>
    <scope>NUCLEOTIDE SEQUENCE [LARGE SCALE GENOMIC DNA]</scope>
    <source>
        <strain evidence="2 3">C5-26</strain>
    </source>
</reference>
<keyword evidence="3" id="KW-1185">Reference proteome</keyword>
<comment type="caution">
    <text evidence="2">The sequence shown here is derived from an EMBL/GenBank/DDBJ whole genome shotgun (WGS) entry which is preliminary data.</text>
</comment>
<dbReference type="Proteomes" id="UP000320244">
    <property type="component" value="Unassembled WGS sequence"/>
</dbReference>
<name>A0A563DT45_9MICO</name>
<evidence type="ECO:0000256" key="1">
    <source>
        <dbReference type="SAM" id="Phobius"/>
    </source>
</evidence>
<dbReference type="EMBL" id="VCQV01000042">
    <property type="protein sequence ID" value="TWP33420.1"/>
    <property type="molecule type" value="Genomic_DNA"/>
</dbReference>
<accession>A0A563DT45</accession>